<evidence type="ECO:0000256" key="1">
    <source>
        <dbReference type="ARBA" id="ARBA00008779"/>
    </source>
</evidence>
<gene>
    <name evidence="7" type="primary">atsA_51</name>
    <name evidence="7" type="ORF">Pan161_55600</name>
</gene>
<dbReference type="AlphaFoldDB" id="A0A517VLH5"/>
<accession>A0A517VLH5</accession>
<dbReference type="CDD" id="cd16145">
    <property type="entry name" value="ARS_like"/>
    <property type="match status" value="1"/>
</dbReference>
<dbReference type="PANTHER" id="PTHR42693:SF53">
    <property type="entry name" value="ENDO-4-O-SULFATASE"/>
    <property type="match status" value="1"/>
</dbReference>
<dbReference type="PROSITE" id="PS00523">
    <property type="entry name" value="SULFATASE_1"/>
    <property type="match status" value="1"/>
</dbReference>
<protein>
    <submittedName>
        <fullName evidence="7">Arylsulfatase</fullName>
        <ecNumber evidence="7">3.1.6.1</ecNumber>
    </submittedName>
</protein>
<sequence length="489" mass="55452" precursor="true">MRRFARHFFVSIFCLSFLSVITESDAAAFQREPNVIFIIADDLGYNELGCYGQKWIKTPNIDQIAEEGIRFTQFYSGNAVCAPSRCNLLTGKHPGHAHVRNNGKPEYVQNMKEEQGWSFPGQHPIPDAEVTIAEMLKQNDYATGAMGKWGLGHFGTTGDPNKQGFDLFYGFNCQVHAHNHYPVFLWRNHTKETLPGNDRTLYGETHSQDQFVENGLAFIREHQKDPFFLYLPFAIPHLAIQSPEKYVAEYRGKIPEEDYKHKGYIKHPHPRAGYAAMITQMDDGVGQIMSLLKELKLDDNTVVFFTSDNGPTYNRLGGSDSEFFQSAGPWRGFKGSLYEGGIRVPLIARWPGHFPAGQVTDHLSAFWDVMPTIADLTGTKAPADIDGISFVPTLEGHPDQQKQHEYLYWEFPAYTGQQAVHMGDWKGIRQNLLKKKPQMKIELYNLKADPGEQHDVADQHPEVVARIKTIMKTGRTPSKMFPFPALDQQ</sequence>
<name>A0A517VLH5_9PLAN</name>
<evidence type="ECO:0000259" key="6">
    <source>
        <dbReference type="Pfam" id="PF00884"/>
    </source>
</evidence>
<dbReference type="PANTHER" id="PTHR42693">
    <property type="entry name" value="ARYLSULFATASE FAMILY MEMBER"/>
    <property type="match status" value="1"/>
</dbReference>
<keyword evidence="3 7" id="KW-0378">Hydrolase</keyword>
<evidence type="ECO:0000256" key="2">
    <source>
        <dbReference type="ARBA" id="ARBA00022723"/>
    </source>
</evidence>
<dbReference type="Gene3D" id="3.30.1120.10">
    <property type="match status" value="1"/>
</dbReference>
<keyword evidence="5" id="KW-0732">Signal</keyword>
<dbReference type="OrthoDB" id="9783154at2"/>
<dbReference type="EC" id="3.1.6.1" evidence="7"/>
<dbReference type="EMBL" id="CP036343">
    <property type="protein sequence ID" value="QDT93873.1"/>
    <property type="molecule type" value="Genomic_DNA"/>
</dbReference>
<dbReference type="Pfam" id="PF00884">
    <property type="entry name" value="Sulfatase"/>
    <property type="match status" value="1"/>
</dbReference>
<comment type="similarity">
    <text evidence="1">Belongs to the sulfatase family.</text>
</comment>
<keyword evidence="8" id="KW-1185">Reference proteome</keyword>
<dbReference type="SUPFAM" id="SSF53649">
    <property type="entry name" value="Alkaline phosphatase-like"/>
    <property type="match status" value="1"/>
</dbReference>
<evidence type="ECO:0000256" key="4">
    <source>
        <dbReference type="ARBA" id="ARBA00022837"/>
    </source>
</evidence>
<evidence type="ECO:0000256" key="5">
    <source>
        <dbReference type="SAM" id="SignalP"/>
    </source>
</evidence>
<feature type="chain" id="PRO_5021853627" evidence="5">
    <location>
        <begin position="27"/>
        <end position="489"/>
    </location>
</feature>
<dbReference type="RefSeq" id="WP_145231837.1">
    <property type="nucleotide sequence ID" value="NZ_CP036343.1"/>
</dbReference>
<feature type="signal peptide" evidence="5">
    <location>
        <begin position="1"/>
        <end position="26"/>
    </location>
</feature>
<keyword evidence="4" id="KW-0106">Calcium</keyword>
<dbReference type="InterPro" id="IPR050738">
    <property type="entry name" value="Sulfatase"/>
</dbReference>
<keyword evidence="2" id="KW-0479">Metal-binding</keyword>
<dbReference type="Gene3D" id="3.40.720.10">
    <property type="entry name" value="Alkaline Phosphatase, subunit A"/>
    <property type="match status" value="1"/>
</dbReference>
<reference evidence="7 8" key="1">
    <citation type="submission" date="2019-02" db="EMBL/GenBank/DDBJ databases">
        <title>Deep-cultivation of Planctomycetes and their phenomic and genomic characterization uncovers novel biology.</title>
        <authorList>
            <person name="Wiegand S."/>
            <person name="Jogler M."/>
            <person name="Boedeker C."/>
            <person name="Pinto D."/>
            <person name="Vollmers J."/>
            <person name="Rivas-Marin E."/>
            <person name="Kohn T."/>
            <person name="Peeters S.H."/>
            <person name="Heuer A."/>
            <person name="Rast P."/>
            <person name="Oberbeckmann S."/>
            <person name="Bunk B."/>
            <person name="Jeske O."/>
            <person name="Meyerdierks A."/>
            <person name="Storesund J.E."/>
            <person name="Kallscheuer N."/>
            <person name="Luecker S."/>
            <person name="Lage O.M."/>
            <person name="Pohl T."/>
            <person name="Merkel B.J."/>
            <person name="Hornburger P."/>
            <person name="Mueller R.-W."/>
            <person name="Bruemmer F."/>
            <person name="Labrenz M."/>
            <person name="Spormann A.M."/>
            <person name="Op den Camp H."/>
            <person name="Overmann J."/>
            <person name="Amann R."/>
            <person name="Jetten M.S.M."/>
            <person name="Mascher T."/>
            <person name="Medema M.H."/>
            <person name="Devos D.P."/>
            <person name="Kaster A.-K."/>
            <person name="Ovreas L."/>
            <person name="Rohde M."/>
            <person name="Galperin M.Y."/>
            <person name="Jogler C."/>
        </authorList>
    </citation>
    <scope>NUCLEOTIDE SEQUENCE [LARGE SCALE GENOMIC DNA]</scope>
    <source>
        <strain evidence="7 8">Pan161</strain>
    </source>
</reference>
<dbReference type="InterPro" id="IPR017850">
    <property type="entry name" value="Alkaline_phosphatase_core_sf"/>
</dbReference>
<feature type="domain" description="Sulfatase N-terminal" evidence="6">
    <location>
        <begin position="33"/>
        <end position="378"/>
    </location>
</feature>
<dbReference type="KEGG" id="gax:Pan161_55600"/>
<evidence type="ECO:0000313" key="8">
    <source>
        <dbReference type="Proteomes" id="UP000316855"/>
    </source>
</evidence>
<evidence type="ECO:0000313" key="7">
    <source>
        <dbReference type="EMBL" id="QDT93873.1"/>
    </source>
</evidence>
<dbReference type="InterPro" id="IPR000917">
    <property type="entry name" value="Sulfatase_N"/>
</dbReference>
<dbReference type="GO" id="GO:0046872">
    <property type="term" value="F:metal ion binding"/>
    <property type="evidence" value="ECO:0007669"/>
    <property type="project" value="UniProtKB-KW"/>
</dbReference>
<organism evidence="7 8">
    <name type="scientific">Gimesia algae</name>
    <dbReference type="NCBI Taxonomy" id="2527971"/>
    <lineage>
        <taxon>Bacteria</taxon>
        <taxon>Pseudomonadati</taxon>
        <taxon>Planctomycetota</taxon>
        <taxon>Planctomycetia</taxon>
        <taxon>Planctomycetales</taxon>
        <taxon>Planctomycetaceae</taxon>
        <taxon>Gimesia</taxon>
    </lineage>
</organism>
<dbReference type="Proteomes" id="UP000316855">
    <property type="component" value="Chromosome"/>
</dbReference>
<dbReference type="InterPro" id="IPR024607">
    <property type="entry name" value="Sulfatase_CS"/>
</dbReference>
<evidence type="ECO:0000256" key="3">
    <source>
        <dbReference type="ARBA" id="ARBA00022801"/>
    </source>
</evidence>
<proteinExistence type="inferred from homology"/>
<dbReference type="GO" id="GO:0004065">
    <property type="term" value="F:arylsulfatase activity"/>
    <property type="evidence" value="ECO:0007669"/>
    <property type="project" value="UniProtKB-EC"/>
</dbReference>